<dbReference type="Proteomes" id="UP000433483">
    <property type="component" value="Unassembled WGS sequence"/>
</dbReference>
<evidence type="ECO:0000313" key="2">
    <source>
        <dbReference type="EMBL" id="KAE9007134.1"/>
    </source>
</evidence>
<dbReference type="AlphaFoldDB" id="A0A6A3KUK4"/>
<dbReference type="Proteomes" id="UP000429523">
    <property type="component" value="Unassembled WGS sequence"/>
</dbReference>
<evidence type="ECO:0000313" key="8">
    <source>
        <dbReference type="EMBL" id="KAE9250193.1"/>
    </source>
</evidence>
<dbReference type="EMBL" id="QXFX01000673">
    <property type="protein sequence ID" value="KAE9107649.1"/>
    <property type="molecule type" value="Genomic_DNA"/>
</dbReference>
<organism evidence="2 17">
    <name type="scientific">Phytophthora fragariae</name>
    <dbReference type="NCBI Taxonomy" id="53985"/>
    <lineage>
        <taxon>Eukaryota</taxon>
        <taxon>Sar</taxon>
        <taxon>Stramenopiles</taxon>
        <taxon>Oomycota</taxon>
        <taxon>Peronosporomycetes</taxon>
        <taxon>Peronosporales</taxon>
        <taxon>Peronosporaceae</taxon>
        <taxon>Phytophthora</taxon>
    </lineage>
</organism>
<dbReference type="Proteomes" id="UP000488956">
    <property type="component" value="Unassembled WGS sequence"/>
</dbReference>
<dbReference type="Proteomes" id="UP000437068">
    <property type="component" value="Unassembled WGS sequence"/>
</dbReference>
<evidence type="ECO:0000313" key="20">
    <source>
        <dbReference type="Proteomes" id="UP000488956"/>
    </source>
</evidence>
<dbReference type="Proteomes" id="UP000460718">
    <property type="component" value="Unassembled WGS sequence"/>
</dbReference>
<evidence type="ECO:0000313" key="4">
    <source>
        <dbReference type="EMBL" id="KAE9131536.1"/>
    </source>
</evidence>
<evidence type="ECO:0000313" key="9">
    <source>
        <dbReference type="EMBL" id="KAE9306650.1"/>
    </source>
</evidence>
<dbReference type="Proteomes" id="UP000440732">
    <property type="component" value="Unassembled WGS sequence"/>
</dbReference>
<dbReference type="EMBL" id="QXFZ01000127">
    <property type="protein sequence ID" value="KAE9131536.1"/>
    <property type="molecule type" value="Genomic_DNA"/>
</dbReference>
<sequence length="57" mass="6118">MSIINRETVATNVQAGRKFIPASPIVFDTMNGSITSSGSTVAQFVFAQLKSDTMITH</sequence>
<dbReference type="EMBL" id="QXGD01000155">
    <property type="protein sequence ID" value="KAE9250193.1"/>
    <property type="molecule type" value="Genomic_DNA"/>
</dbReference>
<dbReference type="OrthoDB" id="123234at2759"/>
<dbReference type="EMBL" id="QXFY01000725">
    <property type="protein sequence ID" value="KAE9337058.1"/>
    <property type="molecule type" value="Genomic_DNA"/>
</dbReference>
<name>A0A6A3KUK4_9STRA</name>
<evidence type="ECO:0000313" key="14">
    <source>
        <dbReference type="Proteomes" id="UP000440367"/>
    </source>
</evidence>
<evidence type="ECO:0000313" key="16">
    <source>
        <dbReference type="Proteomes" id="UP000441208"/>
    </source>
</evidence>
<protein>
    <submittedName>
        <fullName evidence="2">Uncharacterized protein</fullName>
    </submittedName>
</protein>
<evidence type="ECO:0000313" key="19">
    <source>
        <dbReference type="Proteomes" id="UP000486351"/>
    </source>
</evidence>
<evidence type="ECO:0000313" key="11">
    <source>
        <dbReference type="Proteomes" id="UP000429523"/>
    </source>
</evidence>
<dbReference type="Proteomes" id="UP000441208">
    <property type="component" value="Unassembled WGS sequence"/>
</dbReference>
<keyword evidence="12" id="KW-1185">Reference proteome</keyword>
<reference evidence="17 18" key="1">
    <citation type="submission" date="2018-09" db="EMBL/GenBank/DDBJ databases">
        <title>Genomic investigation of the strawberry pathogen Phytophthora fragariae indicates pathogenicity is determined by transcriptional variation in three key races.</title>
        <authorList>
            <person name="Adams T.M."/>
            <person name="Armitage A.D."/>
            <person name="Sobczyk M.K."/>
            <person name="Bates H.J."/>
            <person name="Dunwell J.M."/>
            <person name="Nellist C.F."/>
            <person name="Harrison R.J."/>
        </authorList>
    </citation>
    <scope>NUCLEOTIDE SEQUENCE [LARGE SCALE GENOMIC DNA]</scope>
    <source>
        <strain evidence="9 13">A4</strain>
        <strain evidence="8 14">BC-1</strain>
        <strain evidence="6 18">BC-23</strain>
        <strain evidence="7 12">NOV-27</strain>
        <strain evidence="5 15">NOV-5</strain>
        <strain evidence="4 16">NOV-71</strain>
        <strain evidence="10 19">NOV-77</strain>
        <strain evidence="1 11">NOV-9</strain>
        <strain evidence="3 20">ONT-3</strain>
        <strain evidence="2 17">SCRP245</strain>
    </source>
</reference>
<dbReference type="EMBL" id="QXGB01000129">
    <property type="protein sequence ID" value="KAE9228923.1"/>
    <property type="molecule type" value="Genomic_DNA"/>
</dbReference>
<dbReference type="EMBL" id="QXGC01000657">
    <property type="protein sequence ID" value="KAE9225843.1"/>
    <property type="molecule type" value="Genomic_DNA"/>
</dbReference>
<evidence type="ECO:0000313" key="7">
    <source>
        <dbReference type="EMBL" id="KAE9228923.1"/>
    </source>
</evidence>
<dbReference type="Proteomes" id="UP000486351">
    <property type="component" value="Unassembled WGS sequence"/>
</dbReference>
<gene>
    <name evidence="9" type="ORF">PF001_g12024</name>
    <name evidence="8" type="ORF">PF002_g4895</name>
    <name evidence="6" type="ORF">PF004_g11818</name>
    <name evidence="7" type="ORF">PF005_g4107</name>
    <name evidence="5" type="ORF">PF006_g11897</name>
    <name evidence="4" type="ORF">PF007_g4095</name>
    <name evidence="10" type="ORF">PF008_g12729</name>
    <name evidence="1" type="ORF">PF009_g4608</name>
    <name evidence="3" type="ORF">PF010_g12196</name>
    <name evidence="2" type="ORF">PF011_g11261</name>
</gene>
<evidence type="ECO:0000313" key="12">
    <source>
        <dbReference type="Proteomes" id="UP000433483"/>
    </source>
</evidence>
<evidence type="ECO:0000313" key="1">
    <source>
        <dbReference type="EMBL" id="KAE8945753.1"/>
    </source>
</evidence>
<dbReference type="EMBL" id="QXGA01000649">
    <property type="protein sequence ID" value="KAE9143047.1"/>
    <property type="molecule type" value="Genomic_DNA"/>
</dbReference>
<comment type="caution">
    <text evidence="2">The sequence shown here is derived from an EMBL/GenBank/DDBJ whole genome shotgun (WGS) entry which is preliminary data.</text>
</comment>
<evidence type="ECO:0000313" key="3">
    <source>
        <dbReference type="EMBL" id="KAE9107649.1"/>
    </source>
</evidence>
<accession>A0A6A3KUK4</accession>
<evidence type="ECO:0000313" key="5">
    <source>
        <dbReference type="EMBL" id="KAE9143047.1"/>
    </source>
</evidence>
<dbReference type="Proteomes" id="UP000440367">
    <property type="component" value="Unassembled WGS sequence"/>
</dbReference>
<evidence type="ECO:0000313" key="6">
    <source>
        <dbReference type="EMBL" id="KAE9225843.1"/>
    </source>
</evidence>
<evidence type="ECO:0000313" key="15">
    <source>
        <dbReference type="Proteomes" id="UP000440732"/>
    </source>
</evidence>
<dbReference type="EMBL" id="QXGE01000656">
    <property type="protein sequence ID" value="KAE9306650.1"/>
    <property type="molecule type" value="Genomic_DNA"/>
</dbReference>
<evidence type="ECO:0000313" key="10">
    <source>
        <dbReference type="EMBL" id="KAE9337058.1"/>
    </source>
</evidence>
<dbReference type="Proteomes" id="UP000476176">
    <property type="component" value="Unassembled WGS sequence"/>
</dbReference>
<evidence type="ECO:0000313" key="18">
    <source>
        <dbReference type="Proteomes" id="UP000476176"/>
    </source>
</evidence>
<proteinExistence type="predicted"/>
<evidence type="ECO:0000313" key="17">
    <source>
        <dbReference type="Proteomes" id="UP000460718"/>
    </source>
</evidence>
<evidence type="ECO:0000313" key="13">
    <source>
        <dbReference type="Proteomes" id="UP000437068"/>
    </source>
</evidence>
<dbReference type="EMBL" id="QXGF01000146">
    <property type="protein sequence ID" value="KAE8945753.1"/>
    <property type="molecule type" value="Genomic_DNA"/>
</dbReference>
<dbReference type="EMBL" id="QXFW01000620">
    <property type="protein sequence ID" value="KAE9007134.1"/>
    <property type="molecule type" value="Genomic_DNA"/>
</dbReference>